<feature type="transmembrane region" description="Helical" evidence="1">
    <location>
        <begin position="68"/>
        <end position="90"/>
    </location>
</feature>
<reference evidence="3" key="1">
    <citation type="journal article" date="2020" name="bioRxiv">
        <title>A rank-normalized archaeal taxonomy based on genome phylogeny resolves widespread incomplete and uneven classifications.</title>
        <authorList>
            <person name="Rinke C."/>
            <person name="Chuvochina M."/>
            <person name="Mussig A.J."/>
            <person name="Chaumeil P.-A."/>
            <person name="Waite D.W."/>
            <person name="Whitman W.B."/>
            <person name="Parks D.H."/>
            <person name="Hugenholtz P."/>
        </authorList>
    </citation>
    <scope>NUCLEOTIDE SEQUENCE [LARGE SCALE GENOMIC DNA]</scope>
</reference>
<keyword evidence="1" id="KW-1133">Transmembrane helix</keyword>
<name>A0A7J4IZ36_9ARCH</name>
<evidence type="ECO:0000256" key="1">
    <source>
        <dbReference type="SAM" id="Phobius"/>
    </source>
</evidence>
<protein>
    <submittedName>
        <fullName evidence="2">Uncharacterized protein</fullName>
    </submittedName>
</protein>
<dbReference type="Proteomes" id="UP000565078">
    <property type="component" value="Unassembled WGS sequence"/>
</dbReference>
<gene>
    <name evidence="2" type="ORF">HA254_05590</name>
</gene>
<sequence length="96" mass="10508">MALELVKACPQCGSHDWVYLAQAPEVVSCRVCGYRGPPIEVTAGSLAVLSQSYAYRRALVHSQQSRDLLLLLLAIAISLLIFFVAAYVSWRSLLGL</sequence>
<dbReference type="AlphaFoldDB" id="A0A7J4IZ36"/>
<keyword evidence="1" id="KW-0472">Membrane</keyword>
<evidence type="ECO:0000313" key="3">
    <source>
        <dbReference type="Proteomes" id="UP000565078"/>
    </source>
</evidence>
<dbReference type="EMBL" id="DUGC01000087">
    <property type="protein sequence ID" value="HIH10110.1"/>
    <property type="molecule type" value="Genomic_DNA"/>
</dbReference>
<comment type="caution">
    <text evidence="2">The sequence shown here is derived from an EMBL/GenBank/DDBJ whole genome shotgun (WGS) entry which is preliminary data.</text>
</comment>
<proteinExistence type="predicted"/>
<evidence type="ECO:0000313" key="2">
    <source>
        <dbReference type="EMBL" id="HIH10110.1"/>
    </source>
</evidence>
<organism evidence="2 3">
    <name type="scientific">Candidatus Iainarchaeum sp</name>
    <dbReference type="NCBI Taxonomy" id="3101447"/>
    <lineage>
        <taxon>Archaea</taxon>
        <taxon>Candidatus Iainarchaeota</taxon>
        <taxon>Candidatus Iainarchaeia</taxon>
        <taxon>Candidatus Iainarchaeales</taxon>
        <taxon>Candidatus Iainarchaeaceae</taxon>
        <taxon>Candidatus Iainarchaeum</taxon>
    </lineage>
</organism>
<accession>A0A7J4IZ36</accession>
<keyword evidence="1" id="KW-0812">Transmembrane</keyword>